<evidence type="ECO:0000256" key="5">
    <source>
        <dbReference type="ARBA" id="ARBA00023172"/>
    </source>
</evidence>
<dbReference type="EMBL" id="VWNE01000037">
    <property type="protein sequence ID" value="KAA8477500.1"/>
    <property type="molecule type" value="Genomic_DNA"/>
</dbReference>
<dbReference type="PROSITE" id="PS51736">
    <property type="entry name" value="RECOMBINASES_3"/>
    <property type="match status" value="1"/>
</dbReference>
<name>A0A5M9GT31_9SPHI</name>
<evidence type="ECO:0000256" key="6">
    <source>
        <dbReference type="PIRSR" id="PIRSR606118-50"/>
    </source>
</evidence>
<dbReference type="FunFam" id="3.40.50.1390:FF:000001">
    <property type="entry name" value="DNA recombinase"/>
    <property type="match status" value="1"/>
</dbReference>
<evidence type="ECO:0000256" key="1">
    <source>
        <dbReference type="ARBA" id="ARBA00009913"/>
    </source>
</evidence>
<evidence type="ECO:0000259" key="8">
    <source>
        <dbReference type="PROSITE" id="PS51736"/>
    </source>
</evidence>
<dbReference type="InterPro" id="IPR006119">
    <property type="entry name" value="Resolv_N"/>
</dbReference>
<dbReference type="PANTHER" id="PTHR30461">
    <property type="entry name" value="DNA-INVERTASE FROM LAMBDOID PROPHAGE"/>
    <property type="match status" value="1"/>
</dbReference>
<comment type="caution">
    <text evidence="9">The sequence shown here is derived from an EMBL/GenBank/DDBJ whole genome shotgun (WGS) entry which is preliminary data.</text>
</comment>
<dbReference type="OrthoDB" id="9797501at2"/>
<dbReference type="CDD" id="cd03768">
    <property type="entry name" value="SR_ResInv"/>
    <property type="match status" value="1"/>
</dbReference>
<gene>
    <name evidence="9" type="ORF">F1649_18870</name>
</gene>
<dbReference type="RefSeq" id="WP_141815516.1">
    <property type="nucleotide sequence ID" value="NZ_VFPL01000001.1"/>
</dbReference>
<evidence type="ECO:0000313" key="10">
    <source>
        <dbReference type="Proteomes" id="UP000322918"/>
    </source>
</evidence>
<sequence>MMIGYARVSTQDQNLDLQIDALKKAGCEKIYQEQLSASLEERPKLSEMVSNLRKGDTIVVWKLDRLARSLKHLLTLVSDFKTAGIGFLSLQDQINTTTAQGRLIFNMFASLSEFEREIIKERTLAGLAAARSRGRVGGRKKGLTKEAKVKAAAVKHLYLDEKKSINEICEAVSISRATVYHYLDYLNVDRAVRKPKAKQE</sequence>
<dbReference type="InterPro" id="IPR006118">
    <property type="entry name" value="Recombinase_CS"/>
</dbReference>
<keyword evidence="10" id="KW-1185">Reference proteome</keyword>
<dbReference type="InterPro" id="IPR006120">
    <property type="entry name" value="Resolvase_HTH_dom"/>
</dbReference>
<accession>A0A5M9GT31</accession>
<dbReference type="GO" id="GO:0000150">
    <property type="term" value="F:DNA strand exchange activity"/>
    <property type="evidence" value="ECO:0007669"/>
    <property type="project" value="UniProtKB-KW"/>
</dbReference>
<dbReference type="Gene3D" id="3.40.50.1390">
    <property type="entry name" value="Resolvase, N-terminal catalytic domain"/>
    <property type="match status" value="1"/>
</dbReference>
<feature type="active site" description="O-(5'-phospho-DNA)-serine intermediate" evidence="6 7">
    <location>
        <position position="9"/>
    </location>
</feature>
<dbReference type="SUPFAM" id="SSF53041">
    <property type="entry name" value="Resolvase-like"/>
    <property type="match status" value="1"/>
</dbReference>
<organism evidence="9 10">
    <name type="scientific">Arcticibacter tournemirensis</name>
    <dbReference type="NCBI Taxonomy" id="699437"/>
    <lineage>
        <taxon>Bacteria</taxon>
        <taxon>Pseudomonadati</taxon>
        <taxon>Bacteroidota</taxon>
        <taxon>Sphingobacteriia</taxon>
        <taxon>Sphingobacteriales</taxon>
        <taxon>Sphingobacteriaceae</taxon>
        <taxon>Arcticibacter</taxon>
    </lineage>
</organism>
<dbReference type="PANTHER" id="PTHR30461:SF2">
    <property type="entry name" value="SERINE RECOMBINASE PINE-RELATED"/>
    <property type="match status" value="1"/>
</dbReference>
<dbReference type="PROSITE" id="PS00398">
    <property type="entry name" value="RECOMBINASES_2"/>
    <property type="match status" value="1"/>
</dbReference>
<evidence type="ECO:0000256" key="2">
    <source>
        <dbReference type="ARBA" id="ARBA00022908"/>
    </source>
</evidence>
<keyword evidence="2" id="KW-0229">DNA integration</keyword>
<dbReference type="Proteomes" id="UP000322918">
    <property type="component" value="Unassembled WGS sequence"/>
</dbReference>
<keyword evidence="5" id="KW-0233">DNA recombination</keyword>
<dbReference type="InterPro" id="IPR036162">
    <property type="entry name" value="Resolvase-like_N_sf"/>
</dbReference>
<dbReference type="InterPro" id="IPR050639">
    <property type="entry name" value="SSR_resolvase"/>
</dbReference>
<dbReference type="AlphaFoldDB" id="A0A5M9GT31"/>
<keyword evidence="3" id="KW-0230">DNA invertase</keyword>
<dbReference type="SMART" id="SM00857">
    <property type="entry name" value="Resolvase"/>
    <property type="match status" value="1"/>
</dbReference>
<dbReference type="Pfam" id="PF02796">
    <property type="entry name" value="HTH_7"/>
    <property type="match status" value="1"/>
</dbReference>
<keyword evidence="4" id="KW-0238">DNA-binding</keyword>
<protein>
    <submittedName>
        <fullName evidence="9">Helix-turn-helix domain-containing protein</fullName>
    </submittedName>
</protein>
<dbReference type="GO" id="GO:0015074">
    <property type="term" value="P:DNA integration"/>
    <property type="evidence" value="ECO:0007669"/>
    <property type="project" value="UniProtKB-KW"/>
</dbReference>
<feature type="domain" description="Resolvase/invertase-type recombinase catalytic" evidence="8">
    <location>
        <begin position="1"/>
        <end position="134"/>
    </location>
</feature>
<dbReference type="PROSITE" id="PS00397">
    <property type="entry name" value="RECOMBINASES_1"/>
    <property type="match status" value="1"/>
</dbReference>
<evidence type="ECO:0000256" key="4">
    <source>
        <dbReference type="ARBA" id="ARBA00023125"/>
    </source>
</evidence>
<dbReference type="GO" id="GO:0003677">
    <property type="term" value="F:DNA binding"/>
    <property type="evidence" value="ECO:0007669"/>
    <property type="project" value="UniProtKB-KW"/>
</dbReference>
<evidence type="ECO:0000256" key="7">
    <source>
        <dbReference type="PROSITE-ProRule" id="PRU10137"/>
    </source>
</evidence>
<proteinExistence type="inferred from homology"/>
<comment type="similarity">
    <text evidence="1">Belongs to the site-specific recombinase resolvase family.</text>
</comment>
<dbReference type="Pfam" id="PF00239">
    <property type="entry name" value="Resolvase"/>
    <property type="match status" value="1"/>
</dbReference>
<evidence type="ECO:0000256" key="3">
    <source>
        <dbReference type="ARBA" id="ARBA00023100"/>
    </source>
</evidence>
<reference evidence="9 10" key="1">
    <citation type="submission" date="2019-09" db="EMBL/GenBank/DDBJ databases">
        <title>Pararcticibacter amylolyticus gen. nov., sp. nov., isolated from a rottenly hemp rope, and reclassification of Pedobacter tournemirensis as Pararcticibacter tournemirensis comb. nov.</title>
        <authorList>
            <person name="Cai Y."/>
        </authorList>
    </citation>
    <scope>NUCLEOTIDE SEQUENCE [LARGE SCALE GENOMIC DNA]</scope>
    <source>
        <strain evidence="9 10">TF5-37.2-LB10</strain>
    </source>
</reference>
<evidence type="ECO:0000313" key="9">
    <source>
        <dbReference type="EMBL" id="KAA8477500.1"/>
    </source>
</evidence>